<accession>A0ACC0CRA4</accession>
<sequence length="420" mass="47254">MFRFLRSLPRSYSLGSRVHGAHSPSARVFQVQRVKIRRKWFKPMNFIIAGCVYYACYKFYTASVFNTIFDWVEEEAQQMTRKEREELEEDMVEPLFIPLPFTMKMVDSPPYKNSDPEWQAFIKFNKNKELLKSVRVELADLVRKTAAASPVLVQKCGSDMKLGRYWLDIQYPSRPPPIFVWKGLSIGDYGVSIVEEPMDTVAAIWISRALYPSVLTQSLWSFSSTLMKQNAANLAKLLGYEQNSPPPPPLQQAIERAQQQIKKPTAKSDSQGSSSLPPTSTQASDGSSTGSTSVEKRPAESSPTPGTSPNSSVIPIVPSTESGKPKSAKDIHGIKHTQEHTSGAWSAFKQKFAQTWRPMGALPPRGAIYISGLVEVYTPRALLTVDCTAWWDPKTERFDMKTVSFRLRTLRMRTQTAAGR</sequence>
<name>A0ACC0CRA4_9PEZI</name>
<gene>
    <name evidence="1" type="ORF">F4821DRAFT_204288</name>
</gene>
<dbReference type="EMBL" id="MU394362">
    <property type="protein sequence ID" value="KAI6082820.1"/>
    <property type="molecule type" value="Genomic_DNA"/>
</dbReference>
<evidence type="ECO:0000313" key="1">
    <source>
        <dbReference type="EMBL" id="KAI6082820.1"/>
    </source>
</evidence>
<organism evidence="1 2">
    <name type="scientific">Hypoxylon rubiginosum</name>
    <dbReference type="NCBI Taxonomy" id="110542"/>
    <lineage>
        <taxon>Eukaryota</taxon>
        <taxon>Fungi</taxon>
        <taxon>Dikarya</taxon>
        <taxon>Ascomycota</taxon>
        <taxon>Pezizomycotina</taxon>
        <taxon>Sordariomycetes</taxon>
        <taxon>Xylariomycetidae</taxon>
        <taxon>Xylariales</taxon>
        <taxon>Hypoxylaceae</taxon>
        <taxon>Hypoxylon</taxon>
    </lineage>
</organism>
<evidence type="ECO:0000313" key="2">
    <source>
        <dbReference type="Proteomes" id="UP001497680"/>
    </source>
</evidence>
<proteinExistence type="predicted"/>
<comment type="caution">
    <text evidence="1">The sequence shown here is derived from an EMBL/GenBank/DDBJ whole genome shotgun (WGS) entry which is preliminary data.</text>
</comment>
<keyword evidence="2" id="KW-1185">Reference proteome</keyword>
<protein>
    <submittedName>
        <fullName evidence="1">Uncharacterized protein</fullName>
    </submittedName>
</protein>
<reference evidence="1 2" key="1">
    <citation type="journal article" date="2022" name="New Phytol.">
        <title>Ecological generalism drives hyperdiversity of secondary metabolite gene clusters in xylarialean endophytes.</title>
        <authorList>
            <person name="Franco M.E.E."/>
            <person name="Wisecaver J.H."/>
            <person name="Arnold A.E."/>
            <person name="Ju Y.M."/>
            <person name="Slot J.C."/>
            <person name="Ahrendt S."/>
            <person name="Moore L.P."/>
            <person name="Eastman K.E."/>
            <person name="Scott K."/>
            <person name="Konkel Z."/>
            <person name="Mondo S.J."/>
            <person name="Kuo A."/>
            <person name="Hayes R.D."/>
            <person name="Haridas S."/>
            <person name="Andreopoulos B."/>
            <person name="Riley R."/>
            <person name="LaButti K."/>
            <person name="Pangilinan J."/>
            <person name="Lipzen A."/>
            <person name="Amirebrahimi M."/>
            <person name="Yan J."/>
            <person name="Adam C."/>
            <person name="Keymanesh K."/>
            <person name="Ng V."/>
            <person name="Louie K."/>
            <person name="Northen T."/>
            <person name="Drula E."/>
            <person name="Henrissat B."/>
            <person name="Hsieh H.M."/>
            <person name="Youens-Clark K."/>
            <person name="Lutzoni F."/>
            <person name="Miadlikowska J."/>
            <person name="Eastwood D.C."/>
            <person name="Hamelin R.C."/>
            <person name="Grigoriev I.V."/>
            <person name="U'Ren J.M."/>
        </authorList>
    </citation>
    <scope>NUCLEOTIDE SEQUENCE [LARGE SCALE GENOMIC DNA]</scope>
    <source>
        <strain evidence="1 2">ER1909</strain>
    </source>
</reference>
<dbReference type="Proteomes" id="UP001497680">
    <property type="component" value="Unassembled WGS sequence"/>
</dbReference>